<dbReference type="EMBL" id="JBBPCC010000024">
    <property type="protein sequence ID" value="MEK8131844.1"/>
    <property type="molecule type" value="Genomic_DNA"/>
</dbReference>
<comment type="similarity">
    <text evidence="1">Belongs to the GerABKA family.</text>
</comment>
<evidence type="ECO:0000256" key="2">
    <source>
        <dbReference type="ARBA" id="ARBA00023136"/>
    </source>
</evidence>
<proteinExistence type="inferred from homology"/>
<evidence type="ECO:0000256" key="3">
    <source>
        <dbReference type="SAM" id="Phobius"/>
    </source>
</evidence>
<reference evidence="4 5" key="1">
    <citation type="submission" date="2024-04" db="EMBL/GenBank/DDBJ databases">
        <title>draft genome sequnece of Paenibacillus filicis.</title>
        <authorList>
            <person name="Kim D.-U."/>
        </authorList>
    </citation>
    <scope>NUCLEOTIDE SEQUENCE [LARGE SCALE GENOMIC DNA]</scope>
    <source>
        <strain evidence="4 5">KACC14197</strain>
    </source>
</reference>
<dbReference type="PANTHER" id="PTHR22550:SF5">
    <property type="entry name" value="LEUCINE ZIPPER PROTEIN 4"/>
    <property type="match status" value="1"/>
</dbReference>
<protein>
    <submittedName>
        <fullName evidence="4">Spore germination protein</fullName>
    </submittedName>
</protein>
<organism evidence="4 5">
    <name type="scientific">Paenibacillus filicis</name>
    <dbReference type="NCBI Taxonomy" id="669464"/>
    <lineage>
        <taxon>Bacteria</taxon>
        <taxon>Bacillati</taxon>
        <taxon>Bacillota</taxon>
        <taxon>Bacilli</taxon>
        <taxon>Bacillales</taxon>
        <taxon>Paenibacillaceae</taxon>
        <taxon>Paenibacillus</taxon>
    </lineage>
</organism>
<feature type="transmembrane region" description="Helical" evidence="3">
    <location>
        <begin position="365"/>
        <end position="385"/>
    </location>
</feature>
<sequence length="448" mass="49401">MDAHRGNPKEWILGELADSADVESRKLVTDAGSVDLIYMTSLCDSLTIKQSVVKPLYELGNERRYHQYITSFPGSKSSDHPKEALEAVLRGYALLFVHGDMVLFDAKKIEASPVADAKVESIVQGPADSFTESLETNINLVRRRYPSEALKLETRTIGTTSQTKVAIAYDKKRVSPKVLDELRERLDRLELDMLQSAGELLQILSPTRFSLFPTMIVTERPDRVVKNLSEGKIAILLDTSGFVIVLPSVFYDFFSAMDDRIQMPLVGFFLKTLRMLGLFMALTIPAFYIAFTSFNPEILRVQITLLIAGSRASVPYPSFVEVLFMLIMMEFLVEASLRLPKSIGPTATTVGGLILGQAATEAGLVGNIMIILVSAVAISNFVIPINMMNFSIRVIKYGFVGLATVLGLVGIVLGVIALIIYLSSLRSFGEPYFTIIPPAKRKGDETLA</sequence>
<dbReference type="PIRSF" id="PIRSF005690">
    <property type="entry name" value="GerBA"/>
    <property type="match status" value="1"/>
</dbReference>
<accession>A0ABU9DSI1</accession>
<keyword evidence="5" id="KW-1185">Reference proteome</keyword>
<keyword evidence="3" id="KW-0812">Transmembrane</keyword>
<evidence type="ECO:0000313" key="4">
    <source>
        <dbReference type="EMBL" id="MEK8131844.1"/>
    </source>
</evidence>
<dbReference type="RefSeq" id="WP_341419038.1">
    <property type="nucleotide sequence ID" value="NZ_JBBPCC010000024.1"/>
</dbReference>
<feature type="transmembrane region" description="Helical" evidence="3">
    <location>
        <begin position="233"/>
        <end position="254"/>
    </location>
</feature>
<dbReference type="PANTHER" id="PTHR22550">
    <property type="entry name" value="SPORE GERMINATION PROTEIN"/>
    <property type="match status" value="1"/>
</dbReference>
<comment type="caution">
    <text evidence="4">The sequence shown here is derived from an EMBL/GenBank/DDBJ whole genome shotgun (WGS) entry which is preliminary data.</text>
</comment>
<evidence type="ECO:0000256" key="1">
    <source>
        <dbReference type="ARBA" id="ARBA00005278"/>
    </source>
</evidence>
<feature type="transmembrane region" description="Helical" evidence="3">
    <location>
        <begin position="314"/>
        <end position="333"/>
    </location>
</feature>
<feature type="transmembrane region" description="Helical" evidence="3">
    <location>
        <begin position="275"/>
        <end position="294"/>
    </location>
</feature>
<dbReference type="InterPro" id="IPR004995">
    <property type="entry name" value="Spore_Ger"/>
</dbReference>
<dbReference type="Pfam" id="PF03323">
    <property type="entry name" value="GerA"/>
    <property type="match status" value="1"/>
</dbReference>
<keyword evidence="3" id="KW-1133">Transmembrane helix</keyword>
<feature type="transmembrane region" description="Helical" evidence="3">
    <location>
        <begin position="397"/>
        <end position="422"/>
    </location>
</feature>
<dbReference type="InterPro" id="IPR050768">
    <property type="entry name" value="UPF0353/GerABKA_families"/>
</dbReference>
<gene>
    <name evidence="4" type="ORF">WMW72_28445</name>
</gene>
<name>A0ABU9DSI1_9BACL</name>
<dbReference type="Proteomes" id="UP001469365">
    <property type="component" value="Unassembled WGS sequence"/>
</dbReference>
<keyword evidence="2 3" id="KW-0472">Membrane</keyword>
<evidence type="ECO:0000313" key="5">
    <source>
        <dbReference type="Proteomes" id="UP001469365"/>
    </source>
</evidence>